<evidence type="ECO:0000256" key="1">
    <source>
        <dbReference type="SAM" id="MobiDB-lite"/>
    </source>
</evidence>
<feature type="compositionally biased region" description="Basic residues" evidence="1">
    <location>
        <begin position="1"/>
        <end position="13"/>
    </location>
</feature>
<feature type="compositionally biased region" description="Polar residues" evidence="1">
    <location>
        <begin position="53"/>
        <end position="62"/>
    </location>
</feature>
<name>A0A9D3UT99_9ROSI</name>
<dbReference type="AlphaFoldDB" id="A0A9D3UT99"/>
<reference evidence="2 3" key="1">
    <citation type="journal article" date="2021" name="Plant Biotechnol. J.">
        <title>Multi-omics assisted identification of the key and species-specific regulatory components of drought-tolerant mechanisms in Gossypium stocksii.</title>
        <authorList>
            <person name="Yu D."/>
            <person name="Ke L."/>
            <person name="Zhang D."/>
            <person name="Wu Y."/>
            <person name="Sun Y."/>
            <person name="Mei J."/>
            <person name="Sun J."/>
            <person name="Sun Y."/>
        </authorList>
    </citation>
    <scope>NUCLEOTIDE SEQUENCE [LARGE SCALE GENOMIC DNA]</scope>
    <source>
        <strain evidence="3">cv. E1</strain>
        <tissue evidence="2">Leaf</tissue>
    </source>
</reference>
<protein>
    <submittedName>
        <fullName evidence="2">Uncharacterized protein</fullName>
    </submittedName>
</protein>
<gene>
    <name evidence="2" type="ORF">J1N35_035096</name>
</gene>
<dbReference type="EMBL" id="JAIQCV010000010">
    <property type="protein sequence ID" value="KAH1057031.1"/>
    <property type="molecule type" value="Genomic_DNA"/>
</dbReference>
<organism evidence="2 3">
    <name type="scientific">Gossypium stocksii</name>
    <dbReference type="NCBI Taxonomy" id="47602"/>
    <lineage>
        <taxon>Eukaryota</taxon>
        <taxon>Viridiplantae</taxon>
        <taxon>Streptophyta</taxon>
        <taxon>Embryophyta</taxon>
        <taxon>Tracheophyta</taxon>
        <taxon>Spermatophyta</taxon>
        <taxon>Magnoliopsida</taxon>
        <taxon>eudicotyledons</taxon>
        <taxon>Gunneridae</taxon>
        <taxon>Pentapetalae</taxon>
        <taxon>rosids</taxon>
        <taxon>malvids</taxon>
        <taxon>Malvales</taxon>
        <taxon>Malvaceae</taxon>
        <taxon>Malvoideae</taxon>
        <taxon>Gossypium</taxon>
    </lineage>
</organism>
<feature type="region of interest" description="Disordered" evidence="1">
    <location>
        <begin position="1"/>
        <end position="76"/>
    </location>
</feature>
<accession>A0A9D3UT99</accession>
<comment type="caution">
    <text evidence="2">The sequence shown here is derived from an EMBL/GenBank/DDBJ whole genome shotgun (WGS) entry which is preliminary data.</text>
</comment>
<proteinExistence type="predicted"/>
<dbReference type="Proteomes" id="UP000828251">
    <property type="component" value="Unassembled WGS sequence"/>
</dbReference>
<feature type="compositionally biased region" description="Basic and acidic residues" evidence="1">
    <location>
        <begin position="17"/>
        <end position="31"/>
    </location>
</feature>
<evidence type="ECO:0000313" key="3">
    <source>
        <dbReference type="Proteomes" id="UP000828251"/>
    </source>
</evidence>
<keyword evidence="3" id="KW-1185">Reference proteome</keyword>
<evidence type="ECO:0000313" key="2">
    <source>
        <dbReference type="EMBL" id="KAH1057031.1"/>
    </source>
</evidence>
<sequence>MHNHPNKRGKSPIKKSTTSDKSKGKQPEKSKIHGTGFGRTTRSMVTGSCKDGSGQSSSTPKSPKNKRKAPLDHFGI</sequence>